<dbReference type="Proteomes" id="UP000828390">
    <property type="component" value="Unassembled WGS sequence"/>
</dbReference>
<sequence>MITGKFGQYGAIRVRKENFVPLEPVRLISRIYSNTVPGVSRADRVVHIPTNSIPPDILGQEEDILSIQTSRQERSDLLGDDDDSSHTLLNGRDDSDEENNARFRKYSSQTQSLLRDMFGEDATTKTDTCKEGISLDKAQCDVLKESWRA</sequence>
<organism evidence="2 3">
    <name type="scientific">Dreissena polymorpha</name>
    <name type="common">Zebra mussel</name>
    <name type="synonym">Mytilus polymorpha</name>
    <dbReference type="NCBI Taxonomy" id="45954"/>
    <lineage>
        <taxon>Eukaryota</taxon>
        <taxon>Metazoa</taxon>
        <taxon>Spiralia</taxon>
        <taxon>Lophotrochozoa</taxon>
        <taxon>Mollusca</taxon>
        <taxon>Bivalvia</taxon>
        <taxon>Autobranchia</taxon>
        <taxon>Heteroconchia</taxon>
        <taxon>Euheterodonta</taxon>
        <taxon>Imparidentia</taxon>
        <taxon>Neoheterodontei</taxon>
        <taxon>Myida</taxon>
        <taxon>Dreissenoidea</taxon>
        <taxon>Dreissenidae</taxon>
        <taxon>Dreissena</taxon>
    </lineage>
</organism>
<reference evidence="2" key="1">
    <citation type="journal article" date="2019" name="bioRxiv">
        <title>The Genome of the Zebra Mussel, Dreissena polymorpha: A Resource for Invasive Species Research.</title>
        <authorList>
            <person name="McCartney M.A."/>
            <person name="Auch B."/>
            <person name="Kono T."/>
            <person name="Mallez S."/>
            <person name="Zhang Y."/>
            <person name="Obille A."/>
            <person name="Becker A."/>
            <person name="Abrahante J.E."/>
            <person name="Garbe J."/>
            <person name="Badalamenti J.P."/>
            <person name="Herman A."/>
            <person name="Mangelson H."/>
            <person name="Liachko I."/>
            <person name="Sullivan S."/>
            <person name="Sone E.D."/>
            <person name="Koren S."/>
            <person name="Silverstein K.A.T."/>
            <person name="Beckman K.B."/>
            <person name="Gohl D.M."/>
        </authorList>
    </citation>
    <scope>NUCLEOTIDE SEQUENCE</scope>
    <source>
        <strain evidence="2">Duluth1</strain>
        <tissue evidence="2">Whole animal</tissue>
    </source>
</reference>
<protein>
    <submittedName>
        <fullName evidence="2">Uncharacterized protein</fullName>
    </submittedName>
</protein>
<evidence type="ECO:0000313" key="3">
    <source>
        <dbReference type="Proteomes" id="UP000828390"/>
    </source>
</evidence>
<comment type="caution">
    <text evidence="2">The sequence shown here is derived from an EMBL/GenBank/DDBJ whole genome shotgun (WGS) entry which is preliminary data.</text>
</comment>
<dbReference type="AlphaFoldDB" id="A0A9D4IIV8"/>
<gene>
    <name evidence="2" type="ORF">DPMN_176115</name>
</gene>
<name>A0A9D4IIV8_DREPO</name>
<keyword evidence="3" id="KW-1185">Reference proteome</keyword>
<evidence type="ECO:0000313" key="2">
    <source>
        <dbReference type="EMBL" id="KAH3774724.1"/>
    </source>
</evidence>
<dbReference type="EMBL" id="JAIWYP010000009">
    <property type="protein sequence ID" value="KAH3774724.1"/>
    <property type="molecule type" value="Genomic_DNA"/>
</dbReference>
<proteinExistence type="predicted"/>
<feature type="region of interest" description="Disordered" evidence="1">
    <location>
        <begin position="70"/>
        <end position="106"/>
    </location>
</feature>
<evidence type="ECO:0000256" key="1">
    <source>
        <dbReference type="SAM" id="MobiDB-lite"/>
    </source>
</evidence>
<reference evidence="2" key="2">
    <citation type="submission" date="2020-11" db="EMBL/GenBank/DDBJ databases">
        <authorList>
            <person name="McCartney M.A."/>
            <person name="Auch B."/>
            <person name="Kono T."/>
            <person name="Mallez S."/>
            <person name="Becker A."/>
            <person name="Gohl D.M."/>
            <person name="Silverstein K.A.T."/>
            <person name="Koren S."/>
            <person name="Bechman K.B."/>
            <person name="Herman A."/>
            <person name="Abrahante J.E."/>
            <person name="Garbe J."/>
        </authorList>
    </citation>
    <scope>NUCLEOTIDE SEQUENCE</scope>
    <source>
        <strain evidence="2">Duluth1</strain>
        <tissue evidence="2">Whole animal</tissue>
    </source>
</reference>
<accession>A0A9D4IIV8</accession>